<accession>A0A0E9P580</accession>
<protein>
    <submittedName>
        <fullName evidence="1">Uncharacterized protein</fullName>
    </submittedName>
</protein>
<sequence length="68" mass="7867">MDVELNSTLLNLVIKVQCHEKSICPLPDFLSLHICHTELFQIFRQNVILDKGNVSIHKKHLKITISFI</sequence>
<dbReference type="AlphaFoldDB" id="A0A0E9P580"/>
<dbReference type="EMBL" id="GBXM01109001">
    <property type="protein sequence ID" value="JAG99575.1"/>
    <property type="molecule type" value="Transcribed_RNA"/>
</dbReference>
<name>A0A0E9P580_ANGAN</name>
<organism evidence="1">
    <name type="scientific">Anguilla anguilla</name>
    <name type="common">European freshwater eel</name>
    <name type="synonym">Muraena anguilla</name>
    <dbReference type="NCBI Taxonomy" id="7936"/>
    <lineage>
        <taxon>Eukaryota</taxon>
        <taxon>Metazoa</taxon>
        <taxon>Chordata</taxon>
        <taxon>Craniata</taxon>
        <taxon>Vertebrata</taxon>
        <taxon>Euteleostomi</taxon>
        <taxon>Actinopterygii</taxon>
        <taxon>Neopterygii</taxon>
        <taxon>Teleostei</taxon>
        <taxon>Anguilliformes</taxon>
        <taxon>Anguillidae</taxon>
        <taxon>Anguilla</taxon>
    </lineage>
</organism>
<reference evidence="1" key="2">
    <citation type="journal article" date="2015" name="Fish Shellfish Immunol.">
        <title>Early steps in the European eel (Anguilla anguilla)-Vibrio vulnificus interaction in the gills: Role of the RtxA13 toxin.</title>
        <authorList>
            <person name="Callol A."/>
            <person name="Pajuelo D."/>
            <person name="Ebbesson L."/>
            <person name="Teles M."/>
            <person name="MacKenzie S."/>
            <person name="Amaro C."/>
        </authorList>
    </citation>
    <scope>NUCLEOTIDE SEQUENCE</scope>
</reference>
<evidence type="ECO:0000313" key="1">
    <source>
        <dbReference type="EMBL" id="JAG99575.1"/>
    </source>
</evidence>
<reference evidence="1" key="1">
    <citation type="submission" date="2014-11" db="EMBL/GenBank/DDBJ databases">
        <authorList>
            <person name="Amaro Gonzalez C."/>
        </authorList>
    </citation>
    <scope>NUCLEOTIDE SEQUENCE</scope>
</reference>
<proteinExistence type="predicted"/>